<dbReference type="Proteomes" id="UP000569732">
    <property type="component" value="Unassembled WGS sequence"/>
</dbReference>
<sequence>MMKNNHSISVVLQLSQLHDQLQAIVKQQSWEQFEVFDQQCRALLSQLQNKAHQPIEVITVLHQLYDGYQQAISQYEQYKQQLASQLQRCQQGIAGVTAYRQIQN</sequence>
<gene>
    <name evidence="1" type="ORF">H0A36_02580</name>
</gene>
<reference evidence="1 2" key="1">
    <citation type="submission" date="2020-07" db="EMBL/GenBank/DDBJ databases">
        <title>Endozoicomonas sp. nov., isolated from sediment.</title>
        <authorList>
            <person name="Gu T."/>
        </authorList>
    </citation>
    <scope>NUCLEOTIDE SEQUENCE [LARGE SCALE GENOMIC DNA]</scope>
    <source>
        <strain evidence="1 2">SM1973</strain>
    </source>
</reference>
<dbReference type="RefSeq" id="WP_180566898.1">
    <property type="nucleotide sequence ID" value="NZ_JACCKB010000002.1"/>
</dbReference>
<comment type="caution">
    <text evidence="1">The sequence shown here is derived from an EMBL/GenBank/DDBJ whole genome shotgun (WGS) entry which is preliminary data.</text>
</comment>
<protein>
    <recommendedName>
        <fullName evidence="3">Flagellar protein FliT</fullName>
    </recommendedName>
</protein>
<name>A0A853IBW0_9GAMM</name>
<dbReference type="AlphaFoldDB" id="A0A853IBW0"/>
<accession>A0A853IBW0</accession>
<evidence type="ECO:0000313" key="1">
    <source>
        <dbReference type="EMBL" id="NYZ64876.1"/>
    </source>
</evidence>
<dbReference type="EMBL" id="JACCKB010000002">
    <property type="protein sequence ID" value="NYZ64876.1"/>
    <property type="molecule type" value="Genomic_DNA"/>
</dbReference>
<organism evidence="1 2">
    <name type="scientific">Spartinivicinus marinus</name>
    <dbReference type="NCBI Taxonomy" id="2994442"/>
    <lineage>
        <taxon>Bacteria</taxon>
        <taxon>Pseudomonadati</taxon>
        <taxon>Pseudomonadota</taxon>
        <taxon>Gammaproteobacteria</taxon>
        <taxon>Oceanospirillales</taxon>
        <taxon>Zooshikellaceae</taxon>
        <taxon>Spartinivicinus</taxon>
    </lineage>
</organism>
<proteinExistence type="predicted"/>
<keyword evidence="2" id="KW-1185">Reference proteome</keyword>
<evidence type="ECO:0000313" key="2">
    <source>
        <dbReference type="Proteomes" id="UP000569732"/>
    </source>
</evidence>
<evidence type="ECO:0008006" key="3">
    <source>
        <dbReference type="Google" id="ProtNLM"/>
    </source>
</evidence>